<dbReference type="Proteomes" id="UP000076612">
    <property type="component" value="Unassembled WGS sequence"/>
</dbReference>
<reference evidence="4" key="2">
    <citation type="submission" date="2016-01" db="EMBL/GenBank/DDBJ databases">
        <authorList>
            <person name="Hong K.W."/>
        </authorList>
    </citation>
    <scope>NUCLEOTIDE SEQUENCE</scope>
    <source>
        <strain evidence="4">M40</strain>
    </source>
</reference>
<evidence type="ECO:0000313" key="7">
    <source>
        <dbReference type="Proteomes" id="UP000076612"/>
    </source>
</evidence>
<dbReference type="NCBIfam" id="TIGR01167">
    <property type="entry name" value="LPXTG_anchor"/>
    <property type="match status" value="1"/>
</dbReference>
<dbReference type="EMBL" id="LQQR01000016">
    <property type="protein sequence ID" value="KZE20151.1"/>
    <property type="molecule type" value="Genomic_DNA"/>
</dbReference>
<evidence type="ECO:0000256" key="2">
    <source>
        <dbReference type="SAM" id="Phobius"/>
    </source>
</evidence>
<reference evidence="6 9" key="4">
    <citation type="submission" date="2020-12" db="EMBL/GenBank/DDBJ databases">
        <title>FDA dAtabase for Regulatory Grade micrObial Sequences (FDA-ARGOS): Supporting development and validation of Infectious Disease Dx tests.</title>
        <authorList>
            <person name="Sproer C."/>
            <person name="Gronow S."/>
            <person name="Severitt S."/>
            <person name="Schroder I."/>
            <person name="Tallon L."/>
            <person name="Sadzewicz L."/>
            <person name="Zhao X."/>
            <person name="Boylan J."/>
            <person name="Ott S."/>
            <person name="Bowen H."/>
            <person name="Vavikolanu K."/>
            <person name="Mehta A."/>
            <person name="Aluvathingal J."/>
            <person name="Nadendla S."/>
            <person name="Lowell S."/>
            <person name="Myers T."/>
            <person name="Yan Y."/>
            <person name="Sichtig H."/>
        </authorList>
    </citation>
    <scope>NUCLEOTIDE SEQUENCE [LARGE SCALE GENOMIC DNA]</scope>
    <source>
        <strain evidence="6 9">FDAARGOS_902</strain>
    </source>
</reference>
<reference evidence="7" key="1">
    <citation type="submission" date="2016-01" db="EMBL/GenBank/DDBJ databases">
        <title>Draft genome of Chromobacterium sp. F49.</title>
        <authorList>
            <person name="Hong K.W."/>
        </authorList>
    </citation>
    <scope>NUCLEOTIDE SEQUENCE [LARGE SCALE GENOMIC DNA]</scope>
    <source>
        <strain evidence="7">M40</strain>
    </source>
</reference>
<feature type="transmembrane region" description="Helical" evidence="2">
    <location>
        <begin position="605"/>
        <end position="625"/>
    </location>
</feature>
<evidence type="ECO:0000313" key="4">
    <source>
        <dbReference type="EMBL" id="KZE20151.1"/>
    </source>
</evidence>
<dbReference type="Proteomes" id="UP000594979">
    <property type="component" value="Chromosome"/>
</dbReference>
<evidence type="ECO:0000313" key="8">
    <source>
        <dbReference type="Proteomes" id="UP000216867"/>
    </source>
</evidence>
<accession>A0A163AFL0</accession>
<feature type="chain" id="PRO_5014532675" evidence="3">
    <location>
        <begin position="31"/>
        <end position="631"/>
    </location>
</feature>
<feature type="compositionally biased region" description="Pro residues" evidence="1">
    <location>
        <begin position="535"/>
        <end position="580"/>
    </location>
</feature>
<feature type="signal peptide" evidence="3">
    <location>
        <begin position="1"/>
        <end position="30"/>
    </location>
</feature>
<evidence type="ECO:0000313" key="6">
    <source>
        <dbReference type="EMBL" id="QPS35068.1"/>
    </source>
</evidence>
<proteinExistence type="predicted"/>
<dbReference type="STRING" id="33889.AVW13_10915"/>
<dbReference type="RefSeq" id="WP_009377972.1">
    <property type="nucleotide sequence ID" value="NZ_JBCFBN010000006.1"/>
</dbReference>
<sequence>MSTHRPLTCPSVLLVVLALLLSLGSSPASAKSNLGEVPLSAASELYGPGLWHEAAEGRTWYGAYRTFDDRYAYCIDAGRQSPQPANFDGAQPRTVTSAQTAWALHTYGTSDSADVQAALSTMARLDERIDHDHAVPPQEPGELGADFAGAAQQYAAITKEAKRLAGPYTLDVSLERSLDMPVLEPYGSTEEDAAPSTADVPPTSGAVTLTVSLTSASGAFVPDVPIELTIKGAEGPTRVTSGTAEITEMLRATEPGTVSVTATATVAPETVRLYEPTSGTRVQRVITADEPVTVTDEVSLDVDSQPRVTTEISEERPQPGDTVTDAFTVSGLIGDHRVDVVHELWTTSSKPAIGTRNDDAEVIGTVTSKDIGNGTHTSAGIRIPEDVRGWVYFTETIAADEKTSEWKGIHGQPKETGFVPWTPTADTRAEIEGSQVTDEVAVTGLRPGAEAKLTVTAYRTDSEPQQSTEASGTELASQDITVVADQEGTATVSTELIDMPVGWVTFVTTIHADDVHEGWTSDWGIPSETVSRPPAETPSTPPAPPTSTPPSPEQPSTPPAPEQPSPPPAPEQPSTPPPVEPVAEEPEAPRAPDELPRTGAQGHTMLIGVGIVLIGLGGAILFVTGRRTRDE</sequence>
<name>A0A163AFL0_9MICO</name>
<reference evidence="5 8" key="3">
    <citation type="submission" date="2017-04" db="EMBL/GenBank/DDBJ databases">
        <title>Kefir bacterial isolates.</title>
        <authorList>
            <person name="Kim Y."/>
            <person name="Blasche S."/>
            <person name="Patil K.R."/>
        </authorList>
    </citation>
    <scope>NUCLEOTIDE SEQUENCE [LARGE SCALE GENOMIC DNA]</scope>
    <source>
        <strain evidence="5 8">OG2</strain>
    </source>
</reference>
<evidence type="ECO:0000256" key="1">
    <source>
        <dbReference type="SAM" id="MobiDB-lite"/>
    </source>
</evidence>
<organism evidence="5 8">
    <name type="scientific">Brevibacterium casei</name>
    <dbReference type="NCBI Taxonomy" id="33889"/>
    <lineage>
        <taxon>Bacteria</taxon>
        <taxon>Bacillati</taxon>
        <taxon>Actinomycetota</taxon>
        <taxon>Actinomycetes</taxon>
        <taxon>Micrococcales</taxon>
        <taxon>Brevibacteriaceae</taxon>
        <taxon>Brevibacterium</taxon>
    </lineage>
</organism>
<dbReference type="Proteomes" id="UP000216867">
    <property type="component" value="Unassembled WGS sequence"/>
</dbReference>
<evidence type="ECO:0000313" key="9">
    <source>
        <dbReference type="Proteomes" id="UP000594979"/>
    </source>
</evidence>
<dbReference type="KEGG" id="bcau:I6G59_07155"/>
<keyword evidence="2" id="KW-0812">Transmembrane</keyword>
<feature type="region of interest" description="Disordered" evidence="1">
    <location>
        <begin position="517"/>
        <end position="600"/>
    </location>
</feature>
<keyword evidence="2" id="KW-0472">Membrane</keyword>
<evidence type="ECO:0000313" key="5">
    <source>
        <dbReference type="EMBL" id="PAK95489.1"/>
    </source>
</evidence>
<dbReference type="EMBL" id="CP065682">
    <property type="protein sequence ID" value="QPS35068.1"/>
    <property type="molecule type" value="Genomic_DNA"/>
</dbReference>
<dbReference type="EMBL" id="NCWY01000007">
    <property type="protein sequence ID" value="PAK95489.1"/>
    <property type="molecule type" value="Genomic_DNA"/>
</dbReference>
<feature type="compositionally biased region" description="Basic and acidic residues" evidence="1">
    <location>
        <begin position="587"/>
        <end position="596"/>
    </location>
</feature>
<dbReference type="AlphaFoldDB" id="A0A163AFL0"/>
<evidence type="ECO:0000256" key="3">
    <source>
        <dbReference type="SAM" id="SignalP"/>
    </source>
</evidence>
<keyword evidence="2" id="KW-1133">Transmembrane helix</keyword>
<gene>
    <name evidence="4" type="ORF">AVW13_10915</name>
    <name evidence="5" type="ORF">B8X04_09445</name>
    <name evidence="6" type="ORF">I6G59_07155</name>
</gene>
<protein>
    <submittedName>
        <fullName evidence="5">Collagen adhesion protein</fullName>
    </submittedName>
    <submittedName>
        <fullName evidence="6">LPXTG cell wall anchor domain-containing protein</fullName>
    </submittedName>
</protein>
<keyword evidence="3" id="KW-0732">Signal</keyword>